<accession>A0A644T0W3</accession>
<dbReference type="Gene3D" id="3.20.20.370">
    <property type="entry name" value="Glycoside hydrolase/deacetylase"/>
    <property type="match status" value="1"/>
</dbReference>
<dbReference type="InterPro" id="IPR011330">
    <property type="entry name" value="Glyco_hydro/deAcase_b/a-brl"/>
</dbReference>
<dbReference type="GO" id="GO:0005975">
    <property type="term" value="P:carbohydrate metabolic process"/>
    <property type="evidence" value="ECO:0007669"/>
    <property type="project" value="InterPro"/>
</dbReference>
<dbReference type="GO" id="GO:0016020">
    <property type="term" value="C:membrane"/>
    <property type="evidence" value="ECO:0007669"/>
    <property type="project" value="TreeGrafter"/>
</dbReference>
<protein>
    <recommendedName>
        <fullName evidence="4">NodB homology domain-containing protein</fullName>
    </recommendedName>
</protein>
<evidence type="ECO:0000313" key="5">
    <source>
        <dbReference type="EMBL" id="MPL60558.1"/>
    </source>
</evidence>
<keyword evidence="3" id="KW-1133">Transmembrane helix</keyword>
<evidence type="ECO:0000256" key="2">
    <source>
        <dbReference type="ARBA" id="ARBA00022801"/>
    </source>
</evidence>
<evidence type="ECO:0000256" key="1">
    <source>
        <dbReference type="ARBA" id="ARBA00022723"/>
    </source>
</evidence>
<dbReference type="GO" id="GO:0016810">
    <property type="term" value="F:hydrolase activity, acting on carbon-nitrogen (but not peptide) bonds"/>
    <property type="evidence" value="ECO:0007669"/>
    <property type="project" value="InterPro"/>
</dbReference>
<comment type="caution">
    <text evidence="5">The sequence shown here is derived from an EMBL/GenBank/DDBJ whole genome shotgun (WGS) entry which is preliminary data.</text>
</comment>
<dbReference type="PANTHER" id="PTHR10587">
    <property type="entry name" value="GLYCOSYL TRANSFERASE-RELATED"/>
    <property type="match status" value="1"/>
</dbReference>
<evidence type="ECO:0000259" key="4">
    <source>
        <dbReference type="PROSITE" id="PS51677"/>
    </source>
</evidence>
<dbReference type="PANTHER" id="PTHR10587:SF133">
    <property type="entry name" value="CHITIN DEACETYLASE 1-RELATED"/>
    <property type="match status" value="1"/>
</dbReference>
<gene>
    <name evidence="5" type="ORF">SDC9_06119</name>
</gene>
<dbReference type="CDD" id="cd10944">
    <property type="entry name" value="CE4_SmPgdA_like"/>
    <property type="match status" value="1"/>
</dbReference>
<dbReference type="SUPFAM" id="SSF88713">
    <property type="entry name" value="Glycoside hydrolase/deacetylase"/>
    <property type="match status" value="1"/>
</dbReference>
<organism evidence="5">
    <name type="scientific">bioreactor metagenome</name>
    <dbReference type="NCBI Taxonomy" id="1076179"/>
    <lineage>
        <taxon>unclassified sequences</taxon>
        <taxon>metagenomes</taxon>
        <taxon>ecological metagenomes</taxon>
    </lineage>
</organism>
<feature type="transmembrane region" description="Helical" evidence="3">
    <location>
        <begin position="12"/>
        <end position="32"/>
    </location>
</feature>
<dbReference type="Pfam" id="PF01522">
    <property type="entry name" value="Polysacc_deac_1"/>
    <property type="match status" value="1"/>
</dbReference>
<proteinExistence type="predicted"/>
<keyword evidence="2" id="KW-0378">Hydrolase</keyword>
<evidence type="ECO:0000256" key="3">
    <source>
        <dbReference type="SAM" id="Phobius"/>
    </source>
</evidence>
<feature type="domain" description="NodB homology" evidence="4">
    <location>
        <begin position="103"/>
        <end position="291"/>
    </location>
</feature>
<sequence length="301" mass="34341">MESSKIFRIICQLFTIMLIVIVSSPLISLAFYTSPTNELNPPLNLHQDESVNKGISDVYIFNDDYSDDPPTNKPVYDLLTVAERQAKSLTTVLPAYQPYYGEKTVYLTFDDGPDPENTPIVLDLLKKHGIKATFFVTGTQAEKYPNLLKQIYQEGHAIGNHSYNHIYRDLYQSPHSYMAQLHQTDNVIKNIIGVRPNITRAPGGTVGSFNSRYWEFLKKEGYIEVGWNVSSGDASEARADDIFQNIVYQMNNTYLWSHAIVLMHDGRGHSETVKALPNIITYFKKHDFEFHVINLKTPSPW</sequence>
<reference evidence="5" key="1">
    <citation type="submission" date="2019-08" db="EMBL/GenBank/DDBJ databases">
        <authorList>
            <person name="Kucharzyk K."/>
            <person name="Murdoch R.W."/>
            <person name="Higgins S."/>
            <person name="Loffler F."/>
        </authorList>
    </citation>
    <scope>NUCLEOTIDE SEQUENCE</scope>
</reference>
<dbReference type="GO" id="GO:0046872">
    <property type="term" value="F:metal ion binding"/>
    <property type="evidence" value="ECO:0007669"/>
    <property type="project" value="UniProtKB-KW"/>
</dbReference>
<dbReference type="InterPro" id="IPR002509">
    <property type="entry name" value="NODB_dom"/>
</dbReference>
<dbReference type="EMBL" id="VSSQ01000012">
    <property type="protein sequence ID" value="MPL60558.1"/>
    <property type="molecule type" value="Genomic_DNA"/>
</dbReference>
<keyword evidence="3" id="KW-0812">Transmembrane</keyword>
<keyword evidence="1" id="KW-0479">Metal-binding</keyword>
<dbReference type="PROSITE" id="PS51677">
    <property type="entry name" value="NODB"/>
    <property type="match status" value="1"/>
</dbReference>
<keyword evidence="3" id="KW-0472">Membrane</keyword>
<name>A0A644T0W3_9ZZZZ</name>
<dbReference type="InterPro" id="IPR050248">
    <property type="entry name" value="Polysacc_deacetylase_ArnD"/>
</dbReference>
<dbReference type="AlphaFoldDB" id="A0A644T0W3"/>